<evidence type="ECO:0000256" key="2">
    <source>
        <dbReference type="ARBA" id="ARBA00022989"/>
    </source>
</evidence>
<feature type="transmembrane region" description="Helical" evidence="4">
    <location>
        <begin position="187"/>
        <end position="209"/>
    </location>
</feature>
<feature type="domain" description="Major facilitator superfamily (MFS) profile" evidence="5">
    <location>
        <begin position="1"/>
        <end position="358"/>
    </location>
</feature>
<dbReference type="InterPro" id="IPR020846">
    <property type="entry name" value="MFS_dom"/>
</dbReference>
<keyword evidence="1 4" id="KW-0812">Transmembrane</keyword>
<name>A0A5C6QQK9_9GAMM</name>
<keyword evidence="7" id="KW-1185">Reference proteome</keyword>
<feature type="transmembrane region" description="Helical" evidence="4">
    <location>
        <begin position="215"/>
        <end position="234"/>
    </location>
</feature>
<protein>
    <submittedName>
        <fullName evidence="6">YbfB/YjiJ family MFS transporter</fullName>
    </submittedName>
</protein>
<feature type="transmembrane region" description="Helical" evidence="4">
    <location>
        <begin position="269"/>
        <end position="292"/>
    </location>
</feature>
<feature type="transmembrane region" description="Helical" evidence="4">
    <location>
        <begin position="241"/>
        <end position="263"/>
    </location>
</feature>
<feature type="transmembrane region" description="Helical" evidence="4">
    <location>
        <begin position="136"/>
        <end position="154"/>
    </location>
</feature>
<feature type="transmembrane region" description="Helical" evidence="4">
    <location>
        <begin position="304"/>
        <end position="325"/>
    </location>
</feature>
<dbReference type="AlphaFoldDB" id="A0A5C6QQK9"/>
<feature type="transmembrane region" description="Helical" evidence="4">
    <location>
        <begin position="71"/>
        <end position="95"/>
    </location>
</feature>
<dbReference type="OrthoDB" id="9797953at2"/>
<dbReference type="Proteomes" id="UP000321822">
    <property type="component" value="Unassembled WGS sequence"/>
</dbReference>
<feature type="transmembrane region" description="Helical" evidence="4">
    <location>
        <begin position="337"/>
        <end position="357"/>
    </location>
</feature>
<dbReference type="GO" id="GO:0005886">
    <property type="term" value="C:plasma membrane"/>
    <property type="evidence" value="ECO:0007669"/>
    <property type="project" value="TreeGrafter"/>
</dbReference>
<evidence type="ECO:0000313" key="6">
    <source>
        <dbReference type="EMBL" id="TWX71139.1"/>
    </source>
</evidence>
<proteinExistence type="predicted"/>
<evidence type="ECO:0000256" key="3">
    <source>
        <dbReference type="ARBA" id="ARBA00023136"/>
    </source>
</evidence>
<dbReference type="EMBL" id="VOLT01000002">
    <property type="protein sequence ID" value="TWX71139.1"/>
    <property type="molecule type" value="Genomic_DNA"/>
</dbReference>
<dbReference type="PANTHER" id="PTHR23537">
    <property type="match status" value="1"/>
</dbReference>
<feature type="transmembrane region" description="Helical" evidence="4">
    <location>
        <begin position="107"/>
        <end position="130"/>
    </location>
</feature>
<feature type="transmembrane region" description="Helical" evidence="4">
    <location>
        <begin position="46"/>
        <end position="65"/>
    </location>
</feature>
<dbReference type="SUPFAM" id="SSF103473">
    <property type="entry name" value="MFS general substrate transporter"/>
    <property type="match status" value="1"/>
</dbReference>
<evidence type="ECO:0000259" key="5">
    <source>
        <dbReference type="PROSITE" id="PS50850"/>
    </source>
</evidence>
<dbReference type="GO" id="GO:0022857">
    <property type="term" value="F:transmembrane transporter activity"/>
    <property type="evidence" value="ECO:0007669"/>
    <property type="project" value="InterPro"/>
</dbReference>
<evidence type="ECO:0000313" key="7">
    <source>
        <dbReference type="Proteomes" id="UP000321822"/>
    </source>
</evidence>
<dbReference type="PANTHER" id="PTHR23537:SF1">
    <property type="entry name" value="SUGAR TRANSPORTER"/>
    <property type="match status" value="1"/>
</dbReference>
<comment type="caution">
    <text evidence="6">The sequence shown here is derived from an EMBL/GenBank/DDBJ whole genome shotgun (WGS) entry which is preliminary data.</text>
</comment>
<evidence type="ECO:0000256" key="4">
    <source>
        <dbReference type="SAM" id="Phobius"/>
    </source>
</evidence>
<dbReference type="Pfam" id="PF06779">
    <property type="entry name" value="MFS_4"/>
    <property type="match status" value="1"/>
</dbReference>
<accession>A0A5C6QQK9</accession>
<feature type="transmembrane region" description="Helical" evidence="4">
    <location>
        <begin position="15"/>
        <end position="34"/>
    </location>
</feature>
<keyword evidence="3 4" id="KW-0472">Membrane</keyword>
<reference evidence="6 7" key="1">
    <citation type="submission" date="2019-07" db="EMBL/GenBank/DDBJ databases">
        <title>Genomes of sea-ice associated Colwellia species.</title>
        <authorList>
            <person name="Bowman J.P."/>
        </authorList>
    </citation>
    <scope>NUCLEOTIDE SEQUENCE [LARGE SCALE GENOMIC DNA]</scope>
    <source>
        <strain evidence="6 7">ACAM 459</strain>
    </source>
</reference>
<dbReference type="PROSITE" id="PS50850">
    <property type="entry name" value="MFS"/>
    <property type="match status" value="1"/>
</dbReference>
<evidence type="ECO:0000256" key="1">
    <source>
        <dbReference type="ARBA" id="ARBA00022692"/>
    </source>
</evidence>
<dbReference type="InterPro" id="IPR036259">
    <property type="entry name" value="MFS_trans_sf"/>
</dbReference>
<keyword evidence="2 4" id="KW-1133">Transmembrane helix</keyword>
<dbReference type="InterPro" id="IPR010645">
    <property type="entry name" value="MFS_4"/>
</dbReference>
<sequence>MLPEMVEEIGLTETVAGFLAAANYAGYLCGALLISFMHNLQLKIKLYRYGLIAAVATTLCMAATTNEWLWYLLRYVSGLSSAAGILLGGGLLMLWLRHNHAKAELGIFFSSLGIGIVLTAITAQLIKIEYSWDQQWLIYGLFALILIIPVLLWFPDFAKSTIGTQHTAHKEAQSLPSKQFFLTLQSAYFCAGFGYVVTATFLIAIVELLPGMRGLGWAVWLVVGVAAAPGCWLWDIYVRKVGLWSSLFQAYILNMVSTALLLFDPSATVVFISAVLYGFSFIGIVSMTLSMVGRLYPENASRAMSHLTFSYGLAQVIAPALVGIIAEKSGSFTDGLIITVIVMLVGITLLMRAVALLKSGNRELLI</sequence>
<gene>
    <name evidence="6" type="ORF">ESZ36_04995</name>
</gene>
<dbReference type="Gene3D" id="1.20.1250.20">
    <property type="entry name" value="MFS general substrate transporter like domains"/>
    <property type="match status" value="1"/>
</dbReference>
<organism evidence="6 7">
    <name type="scientific">Colwellia demingiae</name>
    <dbReference type="NCBI Taxonomy" id="89401"/>
    <lineage>
        <taxon>Bacteria</taxon>
        <taxon>Pseudomonadati</taxon>
        <taxon>Pseudomonadota</taxon>
        <taxon>Gammaproteobacteria</taxon>
        <taxon>Alteromonadales</taxon>
        <taxon>Colwelliaceae</taxon>
        <taxon>Colwellia</taxon>
    </lineage>
</organism>